<dbReference type="InterPro" id="IPR018114">
    <property type="entry name" value="TRYPSIN_HIS"/>
</dbReference>
<sequence length="377" mass="41932">MIKCISKARAILQFASIALHFIGVQSQCNETCVPLGKCSTTFAGAGLYELRIEKSEHLCSHHLEVCCNGKDIINGRPNEAQKRTFQDCGRRNVQRVGFRVVDAMPWGTQFGEFPWMVGLLEVKGQSNGKLDKWYFCGGSLIEPNVVVTAAHCVSKKRTADLIVRAWEWDASTVKEILPYQERRVDKIVIHVNFNQSSLYNDIALLFLDDAFQPDEHIQLICLPPQEKSFENAKNCIATGWGKTSFDSLGYSKILKKVQLSIVTHSECETALRSTRLGGTFNLHDSFLCAGGEAGVDTCTGDGGSPLVCPSDDDEDGRYQLAGIVAWGIGCGRTGIAGVYVNGSMYYDWIFRTTELYGLEKEEAKMEAQGMYKWASFW</sequence>
<evidence type="ECO:0000256" key="2">
    <source>
        <dbReference type="ARBA" id="ARBA00022525"/>
    </source>
</evidence>
<gene>
    <name evidence="9" type="ORF">pipiens_012294</name>
</gene>
<evidence type="ECO:0000259" key="8">
    <source>
        <dbReference type="PROSITE" id="PS50240"/>
    </source>
</evidence>
<dbReference type="CDD" id="cd00190">
    <property type="entry name" value="Tryp_SPc"/>
    <property type="match status" value="1"/>
</dbReference>
<dbReference type="InterPro" id="IPR009003">
    <property type="entry name" value="Peptidase_S1_PA"/>
</dbReference>
<accession>A0ABD1D492</accession>
<dbReference type="Pfam" id="PF00089">
    <property type="entry name" value="Trypsin"/>
    <property type="match status" value="1"/>
</dbReference>
<evidence type="ECO:0000256" key="4">
    <source>
        <dbReference type="ARBA" id="ARBA00024195"/>
    </source>
</evidence>
<name>A0ABD1D492_CULPP</name>
<dbReference type="SMART" id="SM00020">
    <property type="entry name" value="Tryp_SPc"/>
    <property type="match status" value="1"/>
</dbReference>
<dbReference type="InterPro" id="IPR001314">
    <property type="entry name" value="Peptidase_S1A"/>
</dbReference>
<keyword evidence="2" id="KW-0964">Secreted</keyword>
<dbReference type="InterPro" id="IPR001254">
    <property type="entry name" value="Trypsin_dom"/>
</dbReference>
<organism evidence="9 10">
    <name type="scientific">Culex pipiens pipiens</name>
    <name type="common">Northern house mosquito</name>
    <dbReference type="NCBI Taxonomy" id="38569"/>
    <lineage>
        <taxon>Eukaryota</taxon>
        <taxon>Metazoa</taxon>
        <taxon>Ecdysozoa</taxon>
        <taxon>Arthropoda</taxon>
        <taxon>Hexapoda</taxon>
        <taxon>Insecta</taxon>
        <taxon>Pterygota</taxon>
        <taxon>Neoptera</taxon>
        <taxon>Endopterygota</taxon>
        <taxon>Diptera</taxon>
        <taxon>Nematocera</taxon>
        <taxon>Culicoidea</taxon>
        <taxon>Culicidae</taxon>
        <taxon>Culicinae</taxon>
        <taxon>Culicini</taxon>
        <taxon>Culex</taxon>
        <taxon>Culex</taxon>
    </lineage>
</organism>
<evidence type="ECO:0000313" key="10">
    <source>
        <dbReference type="Proteomes" id="UP001562425"/>
    </source>
</evidence>
<evidence type="ECO:0000256" key="6">
    <source>
        <dbReference type="ARBA" id="ARBA00076468"/>
    </source>
</evidence>
<keyword evidence="3" id="KW-1015">Disulfide bond</keyword>
<proteinExistence type="inferred from homology"/>
<comment type="subcellular location">
    <subcellularLocation>
        <location evidence="1">Secreted</location>
    </subcellularLocation>
</comment>
<dbReference type="AlphaFoldDB" id="A0ABD1D492"/>
<dbReference type="Proteomes" id="UP001562425">
    <property type="component" value="Unassembled WGS sequence"/>
</dbReference>
<evidence type="ECO:0000313" key="9">
    <source>
        <dbReference type="EMBL" id="KAL1391579.1"/>
    </source>
</evidence>
<feature type="domain" description="Peptidase S1" evidence="8">
    <location>
        <begin position="72"/>
        <end position="354"/>
    </location>
</feature>
<comment type="caution">
    <text evidence="9">The sequence shown here is derived from an EMBL/GenBank/DDBJ whole genome shotgun (WGS) entry which is preliminary data.</text>
</comment>
<keyword evidence="7" id="KW-0732">Signal</keyword>
<dbReference type="GO" id="GO:0005576">
    <property type="term" value="C:extracellular region"/>
    <property type="evidence" value="ECO:0007669"/>
    <property type="project" value="UniProtKB-SubCell"/>
</dbReference>
<evidence type="ECO:0000256" key="7">
    <source>
        <dbReference type="SAM" id="SignalP"/>
    </source>
</evidence>
<reference evidence="9 10" key="1">
    <citation type="submission" date="2024-05" db="EMBL/GenBank/DDBJ databases">
        <title>Culex pipiens pipiens assembly and annotation.</title>
        <authorList>
            <person name="Alout H."/>
            <person name="Durand T."/>
        </authorList>
    </citation>
    <scope>NUCLEOTIDE SEQUENCE [LARGE SCALE GENOMIC DNA]</scope>
    <source>
        <strain evidence="9">HA-2024</strain>
        <tissue evidence="9">Whole body</tissue>
    </source>
</reference>
<feature type="chain" id="PRO_5044870378" description="Phenoloxidase-activating factor 2" evidence="7">
    <location>
        <begin position="27"/>
        <end position="377"/>
    </location>
</feature>
<dbReference type="Gene3D" id="2.40.10.10">
    <property type="entry name" value="Trypsin-like serine proteases"/>
    <property type="match status" value="2"/>
</dbReference>
<evidence type="ECO:0000256" key="3">
    <source>
        <dbReference type="ARBA" id="ARBA00023157"/>
    </source>
</evidence>
<feature type="signal peptide" evidence="7">
    <location>
        <begin position="1"/>
        <end position="26"/>
    </location>
</feature>
<keyword evidence="10" id="KW-1185">Reference proteome</keyword>
<protein>
    <recommendedName>
        <fullName evidence="5">Phenoloxidase-activating factor 2</fullName>
    </recommendedName>
    <alternativeName>
        <fullName evidence="6">Prophenoloxidase-activating factor II</fullName>
    </alternativeName>
</protein>
<dbReference type="PRINTS" id="PR00722">
    <property type="entry name" value="CHYMOTRYPSIN"/>
</dbReference>
<comment type="similarity">
    <text evidence="4">Belongs to the peptidase S1 family. CLIP subfamily.</text>
</comment>
<dbReference type="EMBL" id="JBEHCU010007826">
    <property type="protein sequence ID" value="KAL1391579.1"/>
    <property type="molecule type" value="Genomic_DNA"/>
</dbReference>
<dbReference type="PROSITE" id="PS00134">
    <property type="entry name" value="TRYPSIN_HIS"/>
    <property type="match status" value="1"/>
</dbReference>
<dbReference type="PANTHER" id="PTHR24258">
    <property type="entry name" value="SERINE PROTEASE-RELATED"/>
    <property type="match status" value="1"/>
</dbReference>
<evidence type="ECO:0000256" key="5">
    <source>
        <dbReference type="ARBA" id="ARBA00068096"/>
    </source>
</evidence>
<dbReference type="FunFam" id="2.40.10.10:FF:000038">
    <property type="entry name" value="Serine protease"/>
    <property type="match status" value="1"/>
</dbReference>
<dbReference type="PANTHER" id="PTHR24258:SF129">
    <property type="entry name" value="LP15124P-RELATED"/>
    <property type="match status" value="1"/>
</dbReference>
<evidence type="ECO:0000256" key="1">
    <source>
        <dbReference type="ARBA" id="ARBA00004613"/>
    </source>
</evidence>
<dbReference type="SUPFAM" id="SSF50494">
    <property type="entry name" value="Trypsin-like serine proteases"/>
    <property type="match status" value="1"/>
</dbReference>
<dbReference type="PROSITE" id="PS50240">
    <property type="entry name" value="TRYPSIN_DOM"/>
    <property type="match status" value="1"/>
</dbReference>
<dbReference type="InterPro" id="IPR043504">
    <property type="entry name" value="Peptidase_S1_PA_chymotrypsin"/>
</dbReference>